<sequence length="124" mass="14702">MSKEHDYVQEFQGKDLEENEDLRALLQQKKYLERKLVEKQEFETKLQQLYDQIDRTKNYQELVDGLTNCRALLSEIFTREGQAKRNPLQAGQIELDWSKYGLDLAAYVAEHEQLLKSYEQGMLD</sequence>
<keyword evidence="3" id="KW-1185">Reference proteome</keyword>
<dbReference type="OrthoDB" id="4067598at2759"/>
<proteinExistence type="predicted"/>
<evidence type="ECO:0000256" key="1">
    <source>
        <dbReference type="SAM" id="Coils"/>
    </source>
</evidence>
<accession>A0A1X7R4Q4</accession>
<organism evidence="2 3">
    <name type="scientific">Maudiozyma saulgeensis</name>
    <dbReference type="NCBI Taxonomy" id="1789683"/>
    <lineage>
        <taxon>Eukaryota</taxon>
        <taxon>Fungi</taxon>
        <taxon>Dikarya</taxon>
        <taxon>Ascomycota</taxon>
        <taxon>Saccharomycotina</taxon>
        <taxon>Saccharomycetes</taxon>
        <taxon>Saccharomycetales</taxon>
        <taxon>Saccharomycetaceae</taxon>
        <taxon>Maudiozyma</taxon>
    </lineage>
</organism>
<dbReference type="AlphaFoldDB" id="A0A1X7R4Q4"/>
<name>A0A1X7R4Q4_9SACH</name>
<dbReference type="STRING" id="1789683.A0A1X7R4Q4"/>
<keyword evidence="2" id="KW-0808">Transferase</keyword>
<keyword evidence="1" id="KW-0175">Coiled coil</keyword>
<dbReference type="EMBL" id="FXLY01000006">
    <property type="protein sequence ID" value="SMN20657.1"/>
    <property type="molecule type" value="Genomic_DNA"/>
</dbReference>
<evidence type="ECO:0000313" key="2">
    <source>
        <dbReference type="EMBL" id="SMN20657.1"/>
    </source>
</evidence>
<evidence type="ECO:0000313" key="3">
    <source>
        <dbReference type="Proteomes" id="UP000196158"/>
    </source>
</evidence>
<dbReference type="Proteomes" id="UP000196158">
    <property type="component" value="Unassembled WGS sequence"/>
</dbReference>
<gene>
    <name evidence="2" type="ORF">KASA_0M00286G</name>
</gene>
<reference evidence="2 3" key="1">
    <citation type="submission" date="2017-04" db="EMBL/GenBank/DDBJ databases">
        <authorList>
            <person name="Afonso C.L."/>
            <person name="Miller P.J."/>
            <person name="Scott M.A."/>
            <person name="Spackman E."/>
            <person name="Goraichik I."/>
            <person name="Dimitrov K.M."/>
            <person name="Suarez D.L."/>
            <person name="Swayne D.E."/>
        </authorList>
    </citation>
    <scope>NUCLEOTIDE SEQUENCE [LARGE SCALE GENOMIC DNA]</scope>
</reference>
<dbReference type="GO" id="GO:0016740">
    <property type="term" value="F:transferase activity"/>
    <property type="evidence" value="ECO:0007669"/>
    <property type="project" value="UniProtKB-KW"/>
</dbReference>
<feature type="coiled-coil region" evidence="1">
    <location>
        <begin position="32"/>
        <end position="59"/>
    </location>
</feature>
<protein>
    <submittedName>
        <fullName evidence="2">Similar to Saccharomyces cerevisiae YCR082W AHC2 Component of the ADA histone acetyltransferase complex</fullName>
    </submittedName>
</protein>